<name>A0A0H5BYX4_CYBJN</name>
<dbReference type="AlphaFoldDB" id="A0A0H5BYX4"/>
<keyword evidence="4" id="KW-1185">Reference proteome</keyword>
<gene>
    <name evidence="1" type="ORF">BN1211_0240</name>
    <name evidence="2" type="ORF">CYBJADRAFT_151705</name>
</gene>
<dbReference type="Pfam" id="PF10906">
    <property type="entry name" value="Mrx7"/>
    <property type="match status" value="1"/>
</dbReference>
<accession>A0A0H5BYX4</accession>
<sequence length="71" mass="8539">MRSQTFHRFVRKVYYKVNGLDPAQFERETSSRIYQDNSLFKPSPLQKFRAWRALFVDEMRSSVGLSKRHNV</sequence>
<dbReference type="EMBL" id="CDQK01000001">
    <property type="protein sequence ID" value="CEP20397.1"/>
    <property type="molecule type" value="Genomic_DNA"/>
</dbReference>
<evidence type="ECO:0000313" key="1">
    <source>
        <dbReference type="EMBL" id="CEP20397.1"/>
    </source>
</evidence>
<evidence type="ECO:0000313" key="2">
    <source>
        <dbReference type="EMBL" id="ODV72941.1"/>
    </source>
</evidence>
<dbReference type="EMBL" id="KV453932">
    <property type="protein sequence ID" value="ODV72941.1"/>
    <property type="molecule type" value="Genomic_DNA"/>
</dbReference>
<protein>
    <submittedName>
        <fullName evidence="1">Uncharacterized protein</fullName>
    </submittedName>
</protein>
<dbReference type="InterPro" id="IPR020301">
    <property type="entry name" value="Mrx7"/>
</dbReference>
<dbReference type="Proteomes" id="UP000094389">
    <property type="component" value="Unassembled WGS sequence"/>
</dbReference>
<proteinExistence type="predicted"/>
<evidence type="ECO:0000313" key="3">
    <source>
        <dbReference type="Proteomes" id="UP000038830"/>
    </source>
</evidence>
<reference evidence="3" key="2">
    <citation type="journal article" date="2015" name="J. Biotechnol.">
        <title>The structure of the Cyberlindnera jadinii genome and its relation to Candida utilis analyzed by the occurrence of single nucleotide polymorphisms.</title>
        <authorList>
            <person name="Rupp O."/>
            <person name="Brinkrolf K."/>
            <person name="Buerth C."/>
            <person name="Kunigo M."/>
            <person name="Schneider J."/>
            <person name="Jaenicke S."/>
            <person name="Goesmann A."/>
            <person name="Puehler A."/>
            <person name="Jaeger K.-E."/>
            <person name="Ernst J.F."/>
        </authorList>
    </citation>
    <scope>NUCLEOTIDE SEQUENCE [LARGE SCALE GENOMIC DNA]</scope>
    <source>
        <strain evidence="3">ATCC 18201 / CBS 1600 / BCRC 20928 / JCM 3617 / NBRC 0987 / NRRL Y-1542</strain>
    </source>
</reference>
<dbReference type="Proteomes" id="UP000038830">
    <property type="component" value="Unassembled WGS sequence"/>
</dbReference>
<accession>A0A1E4S0D9</accession>
<evidence type="ECO:0000313" key="4">
    <source>
        <dbReference type="Proteomes" id="UP000094389"/>
    </source>
</evidence>
<dbReference type="OrthoDB" id="4138121at2759"/>
<reference evidence="1" key="1">
    <citation type="submission" date="2014-12" db="EMBL/GenBank/DDBJ databases">
        <authorList>
            <person name="Jaenicke S."/>
        </authorList>
    </citation>
    <scope>NUCLEOTIDE SEQUENCE [LARGE SCALE GENOMIC DNA]</scope>
    <source>
        <strain evidence="1">CBS1600</strain>
    </source>
</reference>
<reference evidence="2 4" key="3">
    <citation type="journal article" date="2016" name="Proc. Natl. Acad. Sci. U.S.A.">
        <title>Comparative genomics of biotechnologically important yeasts.</title>
        <authorList>
            <person name="Riley R."/>
            <person name="Haridas S."/>
            <person name="Wolfe K.H."/>
            <person name="Lopes M.R."/>
            <person name="Hittinger C.T."/>
            <person name="Goeker M."/>
            <person name="Salamov A.A."/>
            <person name="Wisecaver J.H."/>
            <person name="Long T.M."/>
            <person name="Calvey C.H."/>
            <person name="Aerts A.L."/>
            <person name="Barry K.W."/>
            <person name="Choi C."/>
            <person name="Clum A."/>
            <person name="Coughlan A.Y."/>
            <person name="Deshpande S."/>
            <person name="Douglass A.P."/>
            <person name="Hanson S.J."/>
            <person name="Klenk H.-P."/>
            <person name="LaButti K.M."/>
            <person name="Lapidus A."/>
            <person name="Lindquist E.A."/>
            <person name="Lipzen A.M."/>
            <person name="Meier-Kolthoff J.P."/>
            <person name="Ohm R.A."/>
            <person name="Otillar R.P."/>
            <person name="Pangilinan J.L."/>
            <person name="Peng Y."/>
            <person name="Rokas A."/>
            <person name="Rosa C.A."/>
            <person name="Scheuner C."/>
            <person name="Sibirny A.A."/>
            <person name="Slot J.C."/>
            <person name="Stielow J.B."/>
            <person name="Sun H."/>
            <person name="Kurtzman C.P."/>
            <person name="Blackwell M."/>
            <person name="Grigoriev I.V."/>
            <person name="Jeffries T.W."/>
        </authorList>
    </citation>
    <scope>NUCLEOTIDE SEQUENCE [LARGE SCALE GENOMIC DNA]</scope>
    <source>
        <strain evidence="4">ATCC 18201 / CBS 1600 / BCRC 20928 / JCM 3617 / NBRC 0987 / NRRL Y-1542</strain>
        <strain evidence="2">NRRL Y-1542</strain>
    </source>
</reference>
<organism evidence="1 3">
    <name type="scientific">Cyberlindnera jadinii (strain ATCC 18201 / CBS 1600 / BCRC 20928 / JCM 3617 / NBRC 0987 / NRRL Y-1542)</name>
    <name type="common">Torula yeast</name>
    <name type="synonym">Candida utilis</name>
    <dbReference type="NCBI Taxonomy" id="983966"/>
    <lineage>
        <taxon>Eukaryota</taxon>
        <taxon>Fungi</taxon>
        <taxon>Dikarya</taxon>
        <taxon>Ascomycota</taxon>
        <taxon>Saccharomycotina</taxon>
        <taxon>Saccharomycetes</taxon>
        <taxon>Phaffomycetales</taxon>
        <taxon>Phaffomycetaceae</taxon>
        <taxon>Cyberlindnera</taxon>
    </lineage>
</organism>